<protein>
    <submittedName>
        <fullName evidence="3">Uncharacterized protein LOC107267650</fullName>
    </submittedName>
</protein>
<dbReference type="RefSeq" id="XP_015595108.1">
    <property type="nucleotide sequence ID" value="XM_015739622.2"/>
</dbReference>
<evidence type="ECO:0000313" key="3">
    <source>
        <dbReference type="RefSeq" id="XP_015595108.1"/>
    </source>
</evidence>
<proteinExistence type="predicted"/>
<evidence type="ECO:0000313" key="2">
    <source>
        <dbReference type="Proteomes" id="UP000694920"/>
    </source>
</evidence>
<gene>
    <name evidence="3" type="primary">LOC107267650</name>
</gene>
<dbReference type="InterPro" id="IPR031734">
    <property type="entry name" value="MBF2"/>
</dbReference>
<accession>A0AAJ7BV80</accession>
<dbReference type="GeneID" id="107267650"/>
<reference evidence="3" key="1">
    <citation type="submission" date="2025-08" db="UniProtKB">
        <authorList>
            <consortium name="RefSeq"/>
        </authorList>
    </citation>
    <scope>IDENTIFICATION</scope>
</reference>
<evidence type="ECO:0000256" key="1">
    <source>
        <dbReference type="SAM" id="SignalP"/>
    </source>
</evidence>
<sequence>MAQFTILLVLCLLVGISTAGNDLTLGSREEGDALVASRRLYRPPIPGKVMVAKSGFNVVGRITAITAVNAAGSEATISVLKGGIGNSSVVVAAIGTPGTGLDVQLDIYAIVNVVSTSEVDEVEPVSTETSIDEVELP</sequence>
<organism evidence="2 3">
    <name type="scientific">Cephus cinctus</name>
    <name type="common">Wheat stem sawfly</name>
    <dbReference type="NCBI Taxonomy" id="211228"/>
    <lineage>
        <taxon>Eukaryota</taxon>
        <taxon>Metazoa</taxon>
        <taxon>Ecdysozoa</taxon>
        <taxon>Arthropoda</taxon>
        <taxon>Hexapoda</taxon>
        <taxon>Insecta</taxon>
        <taxon>Pterygota</taxon>
        <taxon>Neoptera</taxon>
        <taxon>Endopterygota</taxon>
        <taxon>Hymenoptera</taxon>
        <taxon>Cephoidea</taxon>
        <taxon>Cephidae</taxon>
        <taxon>Cephus</taxon>
    </lineage>
</organism>
<keyword evidence="1" id="KW-0732">Signal</keyword>
<feature type="chain" id="PRO_5042521976" evidence="1">
    <location>
        <begin position="20"/>
        <end position="137"/>
    </location>
</feature>
<keyword evidence="2" id="KW-1185">Reference proteome</keyword>
<dbReference type="AlphaFoldDB" id="A0AAJ7BV80"/>
<name>A0AAJ7BV80_CEPCN</name>
<feature type="signal peptide" evidence="1">
    <location>
        <begin position="1"/>
        <end position="19"/>
    </location>
</feature>
<dbReference type="Proteomes" id="UP000694920">
    <property type="component" value="Unplaced"/>
</dbReference>
<dbReference type="Pfam" id="PF15868">
    <property type="entry name" value="MBF2"/>
    <property type="match status" value="1"/>
</dbReference>
<dbReference type="KEGG" id="ccin:107267650"/>